<comment type="similarity">
    <text evidence="1">Belongs to the carbohydrate kinase PfkB family.</text>
</comment>
<dbReference type="GO" id="GO:0016301">
    <property type="term" value="F:kinase activity"/>
    <property type="evidence" value="ECO:0007669"/>
    <property type="project" value="UniProtKB-KW"/>
</dbReference>
<evidence type="ECO:0000313" key="5">
    <source>
        <dbReference type="EMBL" id="SFP54161.1"/>
    </source>
</evidence>
<proteinExistence type="inferred from homology"/>
<evidence type="ECO:0000256" key="2">
    <source>
        <dbReference type="ARBA" id="ARBA00022679"/>
    </source>
</evidence>
<feature type="domain" description="Carbohydrate kinase PfkB" evidence="4">
    <location>
        <begin position="30"/>
        <end position="282"/>
    </location>
</feature>
<dbReference type="STRING" id="1523247.SAMN05660464_3511"/>
<dbReference type="InterPro" id="IPR052700">
    <property type="entry name" value="Carb_kinase_PfkB-like"/>
</dbReference>
<dbReference type="SUPFAM" id="SSF53613">
    <property type="entry name" value="Ribokinase-like"/>
    <property type="match status" value="1"/>
</dbReference>
<keyword evidence="6" id="KW-1185">Reference proteome</keyword>
<reference evidence="6" key="1">
    <citation type="submission" date="2016-10" db="EMBL/GenBank/DDBJ databases">
        <authorList>
            <person name="Varghese N."/>
            <person name="Submissions S."/>
        </authorList>
    </citation>
    <scope>NUCLEOTIDE SEQUENCE [LARGE SCALE GENOMIC DNA]</scope>
    <source>
        <strain evidence="6">DSM 44208</strain>
    </source>
</reference>
<sequence>MAVGKLVADQVLELSAPLVAGGQQRVVRATTAGGAPANVTAGVARLGAPARLAGWAGADPLADGLLAGLAGRGVEVAVVRRGRAPLSTVLVHPGGERTLLTDRGEGGLEPSDVRAAWLADAAVVHLDGYDLLRFPDALRAVASAARRLGVPVSVDVAAATRIAAHGAEAYTELLTALRPDLLCCNADEAAVLGLDGARPAWAPPLVLAHAGARPTRVVTVAGGWEVPVEPLPDGRLHDTTGCGDAFAAGVLTGWRAGFPVLDAVRSGHAAAASVVGVLGGQPPT</sequence>
<dbReference type="RefSeq" id="WP_211202872.1">
    <property type="nucleotide sequence ID" value="NZ_FOWQ01000005.1"/>
</dbReference>
<name>A0A1I5R793_9ACTN</name>
<dbReference type="EMBL" id="FOWQ01000005">
    <property type="protein sequence ID" value="SFP54161.1"/>
    <property type="molecule type" value="Genomic_DNA"/>
</dbReference>
<evidence type="ECO:0000256" key="1">
    <source>
        <dbReference type="ARBA" id="ARBA00010688"/>
    </source>
</evidence>
<dbReference type="PANTHER" id="PTHR43320:SF3">
    <property type="entry name" value="CARBOHYDRATE KINASE PFKB DOMAIN-CONTAINING PROTEIN"/>
    <property type="match status" value="1"/>
</dbReference>
<dbReference type="Proteomes" id="UP000198857">
    <property type="component" value="Unassembled WGS sequence"/>
</dbReference>
<keyword evidence="2" id="KW-0808">Transferase</keyword>
<dbReference type="InterPro" id="IPR029056">
    <property type="entry name" value="Ribokinase-like"/>
</dbReference>
<organism evidence="5 6">
    <name type="scientific">Geodermatophilus dictyosporus</name>
    <dbReference type="NCBI Taxonomy" id="1523247"/>
    <lineage>
        <taxon>Bacteria</taxon>
        <taxon>Bacillati</taxon>
        <taxon>Actinomycetota</taxon>
        <taxon>Actinomycetes</taxon>
        <taxon>Geodermatophilales</taxon>
        <taxon>Geodermatophilaceae</taxon>
        <taxon>Geodermatophilus</taxon>
    </lineage>
</organism>
<dbReference type="PROSITE" id="PS00583">
    <property type="entry name" value="PFKB_KINASES_1"/>
    <property type="match status" value="1"/>
</dbReference>
<protein>
    <submittedName>
        <fullName evidence="5">Sugar or nucleoside kinase, ribokinase family</fullName>
    </submittedName>
</protein>
<evidence type="ECO:0000256" key="3">
    <source>
        <dbReference type="ARBA" id="ARBA00022777"/>
    </source>
</evidence>
<evidence type="ECO:0000313" key="6">
    <source>
        <dbReference type="Proteomes" id="UP000198857"/>
    </source>
</evidence>
<dbReference type="PANTHER" id="PTHR43320">
    <property type="entry name" value="SUGAR KINASE"/>
    <property type="match status" value="1"/>
</dbReference>
<gene>
    <name evidence="5" type="ORF">SAMN05660464_3511</name>
</gene>
<dbReference type="InterPro" id="IPR011611">
    <property type="entry name" value="PfkB_dom"/>
</dbReference>
<keyword evidence="3 5" id="KW-0418">Kinase</keyword>
<dbReference type="Pfam" id="PF00294">
    <property type="entry name" value="PfkB"/>
    <property type="match status" value="1"/>
</dbReference>
<dbReference type="AlphaFoldDB" id="A0A1I5R793"/>
<dbReference type="InterPro" id="IPR002173">
    <property type="entry name" value="Carboh/pur_kinase_PfkB_CS"/>
</dbReference>
<evidence type="ECO:0000259" key="4">
    <source>
        <dbReference type="Pfam" id="PF00294"/>
    </source>
</evidence>
<dbReference type="Gene3D" id="3.40.1190.20">
    <property type="match status" value="1"/>
</dbReference>
<accession>A0A1I5R793</accession>